<dbReference type="EMBL" id="FWXS01000011">
    <property type="protein sequence ID" value="SMC88621.1"/>
    <property type="molecule type" value="Genomic_DNA"/>
</dbReference>
<dbReference type="GO" id="GO:0009234">
    <property type="term" value="P:menaquinone biosynthetic process"/>
    <property type="evidence" value="ECO:0007669"/>
    <property type="project" value="UniProtKB-UniRule"/>
</dbReference>
<dbReference type="Gene3D" id="1.10.357.140">
    <property type="entry name" value="UbiA prenyltransferase"/>
    <property type="match status" value="1"/>
</dbReference>
<keyword evidence="2 8" id="KW-0474">Menaquinone biosynthesis</keyword>
<dbReference type="InterPro" id="IPR004657">
    <property type="entry name" value="MenA"/>
</dbReference>
<dbReference type="GO" id="GO:0046428">
    <property type="term" value="F:1,4-dihydroxy-2-naphthoate polyprenyltransferase activity"/>
    <property type="evidence" value="ECO:0007669"/>
    <property type="project" value="UniProtKB-UniRule"/>
</dbReference>
<feature type="transmembrane region" description="Helical" evidence="8">
    <location>
        <begin position="256"/>
        <end position="276"/>
    </location>
</feature>
<evidence type="ECO:0000256" key="7">
    <source>
        <dbReference type="ARBA" id="ARBA00023136"/>
    </source>
</evidence>
<keyword evidence="5 8" id="KW-0812">Transmembrane</keyword>
<dbReference type="GO" id="GO:0005886">
    <property type="term" value="C:plasma membrane"/>
    <property type="evidence" value="ECO:0007669"/>
    <property type="project" value="UniProtKB-SubCell"/>
</dbReference>
<dbReference type="AlphaFoldDB" id="A0A1W2CTS2"/>
<evidence type="ECO:0000256" key="5">
    <source>
        <dbReference type="ARBA" id="ARBA00022692"/>
    </source>
</evidence>
<feature type="transmembrane region" description="Helical" evidence="8">
    <location>
        <begin position="45"/>
        <end position="65"/>
    </location>
</feature>
<keyword evidence="7 8" id="KW-0472">Membrane</keyword>
<comment type="subcellular location">
    <subcellularLocation>
        <location evidence="8">Cell membrane</location>
        <topology evidence="8">Multi-pass membrane protein</topology>
    </subcellularLocation>
    <subcellularLocation>
        <location evidence="1">Membrane</location>
        <topology evidence="1">Multi-pass membrane protein</topology>
    </subcellularLocation>
</comment>
<comment type="catalytic activity">
    <reaction evidence="8">
        <text>an all-trans-polyprenyl diphosphate + 1,4-dihydroxy-2-naphthoate + H(+) = a 2-demethylmenaquinol + CO2 + diphosphate</text>
        <dbReference type="Rhea" id="RHEA:26478"/>
        <dbReference type="Rhea" id="RHEA-COMP:9563"/>
        <dbReference type="Rhea" id="RHEA-COMP:9564"/>
        <dbReference type="ChEBI" id="CHEBI:11173"/>
        <dbReference type="ChEBI" id="CHEBI:15378"/>
        <dbReference type="ChEBI" id="CHEBI:16526"/>
        <dbReference type="ChEBI" id="CHEBI:33019"/>
        <dbReference type="ChEBI" id="CHEBI:55437"/>
        <dbReference type="ChEBI" id="CHEBI:58914"/>
        <dbReference type="EC" id="2.5.1.74"/>
    </reaction>
</comment>
<gene>
    <name evidence="8" type="primary">menA</name>
    <name evidence="10" type="ORF">SAMN06296427_11162</name>
</gene>
<comment type="function">
    <text evidence="8">Conversion of 1,4-dihydroxy-2-naphthoate (DHNA) to demethylmenaquinone (DMK).</text>
</comment>
<dbReference type="PIRSF" id="PIRSF005355">
    <property type="entry name" value="UBIAD1"/>
    <property type="match status" value="1"/>
</dbReference>
<dbReference type="EC" id="2.5.1.74" evidence="8 9"/>
<feature type="transmembrane region" description="Helical" evidence="8">
    <location>
        <begin position="20"/>
        <end position="39"/>
    </location>
</feature>
<dbReference type="GO" id="GO:0042371">
    <property type="term" value="P:vitamin K biosynthetic process"/>
    <property type="evidence" value="ECO:0007669"/>
    <property type="project" value="TreeGrafter"/>
</dbReference>
<protein>
    <recommendedName>
        <fullName evidence="8 9">1,4-dihydroxy-2-naphthoate octaprenyltransferase</fullName>
        <shortName evidence="8">DHNA-octaprenyltransferase</shortName>
        <ecNumber evidence="8 9">2.5.1.74</ecNumber>
    </recommendedName>
</protein>
<dbReference type="InterPro" id="IPR026046">
    <property type="entry name" value="UBIAD1"/>
</dbReference>
<keyword evidence="11" id="KW-1185">Reference proteome</keyword>
<evidence type="ECO:0000256" key="6">
    <source>
        <dbReference type="ARBA" id="ARBA00022989"/>
    </source>
</evidence>
<dbReference type="STRING" id="1434700.SAMN06296427_11162"/>
<sequence>MFELISYFCDMKKWIAAARLRTLPLSISGIILGSLLALSEGYGNWLIFGLAFLTTLFLQILSNYANDYGDGIKGTDAERIGEKRAVASGEISAKQMKNAVILFSILSAVTASLLVWISFGAENLKWILLFLFLTVACVWAAIKYTVGKNAYGYAGMGDVFVFLFFGIVSVWGSYTLYQHEHFNGLIFLPAAAIGLMSTAVLNLNNMRDIETDKKAGKITLPIRMGFENAKKYQAFLIIFPFILTMAYRALSDKMEIYHFSYMLLLIPAIMILKMMFATTEPRNLDKELKKVALLTLAFSLILGVSFNF</sequence>
<dbReference type="NCBIfam" id="TIGR00751">
    <property type="entry name" value="menA"/>
    <property type="match status" value="1"/>
</dbReference>
<comment type="pathway">
    <text evidence="8">Quinol/quinone metabolism; menaquinone biosynthesis; menaquinol from 1,4-dihydroxy-2-naphthoate: step 1/2.</text>
</comment>
<evidence type="ECO:0000256" key="8">
    <source>
        <dbReference type="HAMAP-Rule" id="MF_01937"/>
    </source>
</evidence>
<dbReference type="CDD" id="cd13962">
    <property type="entry name" value="PT_UbiA_UBIAD1"/>
    <property type="match status" value="1"/>
</dbReference>
<accession>A0A1W2CTS2</accession>
<dbReference type="Proteomes" id="UP000192393">
    <property type="component" value="Unassembled WGS sequence"/>
</dbReference>
<dbReference type="HAMAP" id="MF_01937">
    <property type="entry name" value="MenA_1"/>
    <property type="match status" value="1"/>
</dbReference>
<comment type="similarity">
    <text evidence="8">Belongs to the MenA family. Type 1 subfamily.</text>
</comment>
<dbReference type="InterPro" id="IPR044878">
    <property type="entry name" value="UbiA_sf"/>
</dbReference>
<evidence type="ECO:0000313" key="11">
    <source>
        <dbReference type="Proteomes" id="UP000192393"/>
    </source>
</evidence>
<reference evidence="10 11" key="1">
    <citation type="submission" date="2017-04" db="EMBL/GenBank/DDBJ databases">
        <authorList>
            <person name="Afonso C.L."/>
            <person name="Miller P.J."/>
            <person name="Scott M.A."/>
            <person name="Spackman E."/>
            <person name="Goraichik I."/>
            <person name="Dimitrov K.M."/>
            <person name="Suarez D.L."/>
            <person name="Swayne D.E."/>
        </authorList>
    </citation>
    <scope>NUCLEOTIDE SEQUENCE [LARGE SCALE GENOMIC DNA]</scope>
    <source>
        <strain evidence="10 11">CGMCC 1.12708</strain>
    </source>
</reference>
<proteinExistence type="inferred from homology"/>
<feature type="transmembrane region" description="Helical" evidence="8">
    <location>
        <begin position="186"/>
        <end position="204"/>
    </location>
</feature>
<dbReference type="UniPathway" id="UPA00079">
    <property type="reaction ID" value="UER00168"/>
</dbReference>
<keyword evidence="6 8" id="KW-1133">Transmembrane helix</keyword>
<dbReference type="InterPro" id="IPR000537">
    <property type="entry name" value="UbiA_prenyltransferase"/>
</dbReference>
<feature type="transmembrane region" description="Helical" evidence="8">
    <location>
        <begin position="126"/>
        <end position="146"/>
    </location>
</feature>
<feature type="transmembrane region" description="Helical" evidence="8">
    <location>
        <begin position="99"/>
        <end position="120"/>
    </location>
</feature>
<feature type="transmembrane region" description="Helical" evidence="8">
    <location>
        <begin position="153"/>
        <end position="174"/>
    </location>
</feature>
<evidence type="ECO:0000256" key="1">
    <source>
        <dbReference type="ARBA" id="ARBA00004141"/>
    </source>
</evidence>
<feature type="transmembrane region" description="Helical" evidence="8">
    <location>
        <begin position="232"/>
        <end position="250"/>
    </location>
</feature>
<evidence type="ECO:0000256" key="9">
    <source>
        <dbReference type="NCBIfam" id="TIGR00751"/>
    </source>
</evidence>
<dbReference type="Pfam" id="PF01040">
    <property type="entry name" value="UbiA"/>
    <property type="match status" value="1"/>
</dbReference>
<keyword evidence="4 8" id="KW-0808">Transferase</keyword>
<evidence type="ECO:0000256" key="4">
    <source>
        <dbReference type="ARBA" id="ARBA00022679"/>
    </source>
</evidence>
<feature type="transmembrane region" description="Helical" evidence="8">
    <location>
        <begin position="288"/>
        <end position="306"/>
    </location>
</feature>
<organism evidence="10 11">
    <name type="scientific">Moheibacter sediminis</name>
    <dbReference type="NCBI Taxonomy" id="1434700"/>
    <lineage>
        <taxon>Bacteria</taxon>
        <taxon>Pseudomonadati</taxon>
        <taxon>Bacteroidota</taxon>
        <taxon>Flavobacteriia</taxon>
        <taxon>Flavobacteriales</taxon>
        <taxon>Weeksellaceae</taxon>
        <taxon>Moheibacter</taxon>
    </lineage>
</organism>
<dbReference type="PANTHER" id="PTHR13929:SF0">
    <property type="entry name" value="UBIA PRENYLTRANSFERASE DOMAIN-CONTAINING PROTEIN 1"/>
    <property type="match status" value="1"/>
</dbReference>
<evidence type="ECO:0000256" key="3">
    <source>
        <dbReference type="ARBA" id="ARBA00022475"/>
    </source>
</evidence>
<evidence type="ECO:0000256" key="2">
    <source>
        <dbReference type="ARBA" id="ARBA00022428"/>
    </source>
</evidence>
<evidence type="ECO:0000313" key="10">
    <source>
        <dbReference type="EMBL" id="SMC88621.1"/>
    </source>
</evidence>
<keyword evidence="3 8" id="KW-1003">Cell membrane</keyword>
<name>A0A1W2CTS2_9FLAO</name>
<dbReference type="PANTHER" id="PTHR13929">
    <property type="entry name" value="1,4-DIHYDROXY-2-NAPHTHOATE OCTAPRENYLTRANSFERASE"/>
    <property type="match status" value="1"/>
</dbReference>